<feature type="domain" description="Sushi" evidence="5">
    <location>
        <begin position="386"/>
        <end position="446"/>
    </location>
</feature>
<evidence type="ECO:0000256" key="2">
    <source>
        <dbReference type="ARBA" id="ARBA00022737"/>
    </source>
</evidence>
<name>A0AAV4DN40_9GAST</name>
<dbReference type="EMBL" id="BLXT01008064">
    <property type="protein sequence ID" value="GFO45609.1"/>
    <property type="molecule type" value="Genomic_DNA"/>
</dbReference>
<evidence type="ECO:0000313" key="6">
    <source>
        <dbReference type="EMBL" id="GFO45609.1"/>
    </source>
</evidence>
<feature type="disulfide bond" evidence="4">
    <location>
        <begin position="289"/>
        <end position="316"/>
    </location>
</feature>
<comment type="caution">
    <text evidence="4">Lacks conserved residue(s) required for the propagation of feature annotation.</text>
</comment>
<evidence type="ECO:0000256" key="1">
    <source>
        <dbReference type="ARBA" id="ARBA00022729"/>
    </source>
</evidence>
<organism evidence="6 7">
    <name type="scientific">Plakobranchus ocellatus</name>
    <dbReference type="NCBI Taxonomy" id="259542"/>
    <lineage>
        <taxon>Eukaryota</taxon>
        <taxon>Metazoa</taxon>
        <taxon>Spiralia</taxon>
        <taxon>Lophotrochozoa</taxon>
        <taxon>Mollusca</taxon>
        <taxon>Gastropoda</taxon>
        <taxon>Heterobranchia</taxon>
        <taxon>Euthyneura</taxon>
        <taxon>Panpulmonata</taxon>
        <taxon>Sacoglossa</taxon>
        <taxon>Placobranchoidea</taxon>
        <taxon>Plakobranchidae</taxon>
        <taxon>Plakobranchus</taxon>
    </lineage>
</organism>
<feature type="domain" description="Sushi" evidence="5">
    <location>
        <begin position="505"/>
        <end position="563"/>
    </location>
</feature>
<feature type="domain" description="Sushi" evidence="5">
    <location>
        <begin position="194"/>
        <end position="257"/>
    </location>
</feature>
<evidence type="ECO:0000259" key="5">
    <source>
        <dbReference type="PROSITE" id="PS50923"/>
    </source>
</evidence>
<dbReference type="InterPro" id="IPR035976">
    <property type="entry name" value="Sushi/SCR/CCP_sf"/>
</dbReference>
<keyword evidence="7" id="KW-1185">Reference proteome</keyword>
<feature type="disulfide bond" evidence="4">
    <location>
        <begin position="475"/>
        <end position="502"/>
    </location>
</feature>
<dbReference type="Proteomes" id="UP000735302">
    <property type="component" value="Unassembled WGS sequence"/>
</dbReference>
<dbReference type="InterPro" id="IPR000436">
    <property type="entry name" value="Sushi_SCR_CCP_dom"/>
</dbReference>
<keyword evidence="2" id="KW-0677">Repeat</keyword>
<feature type="domain" description="Sushi" evidence="5">
    <location>
        <begin position="126"/>
        <end position="185"/>
    </location>
</feature>
<keyword evidence="3 4" id="KW-1015">Disulfide bond</keyword>
<evidence type="ECO:0000256" key="4">
    <source>
        <dbReference type="PROSITE-ProRule" id="PRU00302"/>
    </source>
</evidence>
<evidence type="ECO:0000313" key="7">
    <source>
        <dbReference type="Proteomes" id="UP000735302"/>
    </source>
</evidence>
<evidence type="ECO:0000256" key="3">
    <source>
        <dbReference type="ARBA" id="ARBA00023157"/>
    </source>
</evidence>
<dbReference type="Gene3D" id="2.10.70.10">
    <property type="entry name" value="Complement Module, domain 1"/>
    <property type="match status" value="7"/>
</dbReference>
<dbReference type="AlphaFoldDB" id="A0AAV4DN40"/>
<dbReference type="SUPFAM" id="SSF57535">
    <property type="entry name" value="Complement control module/SCR domain"/>
    <property type="match status" value="7"/>
</dbReference>
<dbReference type="SMART" id="SM00032">
    <property type="entry name" value="CCP"/>
    <property type="match status" value="7"/>
</dbReference>
<feature type="disulfide bond" evidence="4">
    <location>
        <begin position="156"/>
        <end position="183"/>
    </location>
</feature>
<dbReference type="CDD" id="cd00033">
    <property type="entry name" value="CCP"/>
    <property type="match status" value="7"/>
</dbReference>
<keyword evidence="1" id="KW-0732">Signal</keyword>
<gene>
    <name evidence="6" type="ORF">PoB_007211400</name>
</gene>
<feature type="domain" description="Sushi" evidence="5">
    <location>
        <begin position="319"/>
        <end position="381"/>
    </location>
</feature>
<feature type="disulfide bond" evidence="4">
    <location>
        <begin position="388"/>
        <end position="431"/>
    </location>
</feature>
<protein>
    <submittedName>
        <fullName evidence="6">Sushi, von Willebrand factor type a, egf and pentraxin domain-containing protein 1-like</fullName>
    </submittedName>
</protein>
<dbReference type="PANTHER" id="PTHR45656:SF4">
    <property type="entry name" value="PROTEIN CBR-CLEC-78"/>
    <property type="match status" value="1"/>
</dbReference>
<accession>A0AAV4DN40</accession>
<sequence>MGKRLRKSDGNDTRRMRCPDVACMPGLTTGKTGRQDEDYLLLFPWTRGWGSGGLCGRAVGYQSEVQGSNLSPGARAEELRCEHQRDSANLTRKCTKSCRTHYDCRSPRKECHCDGKCGKSCINPNLECIPEPRDIQNGRVRIVPYNRFAALANYECNDGYSLVGLHARVCQGDETWSGEPPRCELSHGLPDVDEYCHFAPAVHHATHDGRPGKTKFEKSTQLMYRCDKGYTAHKDSVNNAWCVGGGKWVGPNITCISQAAGCEMPPPIDHGEVKLITANMAGGRARYFCQQGYFLVGSGERICQEDGTWSGRQPSCKKVVCGPPPKIENAEHDAPSDQVSFAGGTQLSYSCRFGYFRDGSPRAICNGQRGMWDGPNMQCRGGFKTRDCENPGEIENGWRDTGYRFTYPAKVTYHCDEGFEMKRSASPYRTCEANGEWSGELPECLPVHCKTLSPPTHGTMIGSGTAFRTKIIFECHHTFRLLGSKERTCSSDRTWTGQETRCEEIDCGLPEPLWNGYMDGIRTTVGAIYMFRCNIRTKFKGSELEARCTENGEWSIKTPLCLGKQLISFTTEFSYYREKKERKAPNLVFR</sequence>
<dbReference type="Pfam" id="PF00084">
    <property type="entry name" value="Sushi"/>
    <property type="match status" value="7"/>
</dbReference>
<keyword evidence="4" id="KW-0768">Sushi</keyword>
<dbReference type="PROSITE" id="PS50923">
    <property type="entry name" value="SUSHI"/>
    <property type="match status" value="7"/>
</dbReference>
<proteinExistence type="predicted"/>
<feature type="domain" description="Sushi" evidence="5">
    <location>
        <begin position="447"/>
        <end position="504"/>
    </location>
</feature>
<comment type="caution">
    <text evidence="6">The sequence shown here is derived from an EMBL/GenBank/DDBJ whole genome shotgun (WGS) entry which is preliminary data.</text>
</comment>
<reference evidence="6 7" key="1">
    <citation type="journal article" date="2021" name="Elife">
        <title>Chloroplast acquisition without the gene transfer in kleptoplastic sea slugs, Plakobranchus ocellatus.</title>
        <authorList>
            <person name="Maeda T."/>
            <person name="Takahashi S."/>
            <person name="Yoshida T."/>
            <person name="Shimamura S."/>
            <person name="Takaki Y."/>
            <person name="Nagai Y."/>
            <person name="Toyoda A."/>
            <person name="Suzuki Y."/>
            <person name="Arimoto A."/>
            <person name="Ishii H."/>
            <person name="Satoh N."/>
            <person name="Nishiyama T."/>
            <person name="Hasebe M."/>
            <person name="Maruyama T."/>
            <person name="Minagawa J."/>
            <person name="Obokata J."/>
            <person name="Shigenobu S."/>
        </authorList>
    </citation>
    <scope>NUCLEOTIDE SEQUENCE [LARGE SCALE GENOMIC DNA]</scope>
</reference>
<dbReference type="InterPro" id="IPR051277">
    <property type="entry name" value="SEZ6_CSMD_C4BPB_Regulators"/>
</dbReference>
<feature type="domain" description="Sushi" evidence="5">
    <location>
        <begin position="260"/>
        <end position="318"/>
    </location>
</feature>
<dbReference type="PANTHER" id="PTHR45656">
    <property type="entry name" value="PROTEIN CBR-CLEC-78"/>
    <property type="match status" value="1"/>
</dbReference>